<protein>
    <recommendedName>
        <fullName evidence="3">EGF-like domain-containing protein</fullName>
    </recommendedName>
</protein>
<dbReference type="KEGG" id="phet:94289740"/>
<evidence type="ECO:0000256" key="1">
    <source>
        <dbReference type="PROSITE-ProRule" id="PRU00076"/>
    </source>
</evidence>
<feature type="disulfide bond" evidence="1">
    <location>
        <begin position="1025"/>
        <end position="1034"/>
    </location>
</feature>
<dbReference type="InterPro" id="IPR002049">
    <property type="entry name" value="LE_dom"/>
</dbReference>
<dbReference type="SUPFAM" id="SSF82866">
    <property type="entry name" value="Multidrug efflux transporter AcrB transmembrane domain"/>
    <property type="match status" value="2"/>
</dbReference>
<dbReference type="PRINTS" id="PR00011">
    <property type="entry name" value="EGFLAMININ"/>
</dbReference>
<feature type="domain" description="EGF-like" evidence="3">
    <location>
        <begin position="1147"/>
        <end position="1181"/>
    </location>
</feature>
<feature type="transmembrane region" description="Helical" evidence="2">
    <location>
        <begin position="1554"/>
        <end position="1574"/>
    </location>
</feature>
<dbReference type="PROSITE" id="PS00022">
    <property type="entry name" value="EGF_1"/>
    <property type="match status" value="2"/>
</dbReference>
<dbReference type="SMART" id="SM00181">
    <property type="entry name" value="EGF"/>
    <property type="match status" value="4"/>
</dbReference>
<dbReference type="RefSeq" id="XP_067755902.1">
    <property type="nucleotide sequence ID" value="XM_067899663.1"/>
</dbReference>
<accession>A0A836IH66</accession>
<reference evidence="4 5" key="1">
    <citation type="submission" date="2021-02" db="EMBL/GenBank/DDBJ databases">
        <title>Porcisia hertigi Genome sequencing and assembly.</title>
        <authorList>
            <person name="Almutairi H."/>
            <person name="Gatherer D."/>
        </authorList>
    </citation>
    <scope>NUCLEOTIDE SEQUENCE [LARGE SCALE GENOMIC DNA]</scope>
    <source>
        <strain evidence="4 5">C119</strain>
    </source>
</reference>
<dbReference type="PROSITE" id="PS50026">
    <property type="entry name" value="EGF_3"/>
    <property type="match status" value="2"/>
</dbReference>
<dbReference type="Gene3D" id="2.170.300.10">
    <property type="entry name" value="Tie2 ligand-binding domain superfamily"/>
    <property type="match status" value="1"/>
</dbReference>
<feature type="transmembrane region" description="Helical" evidence="2">
    <location>
        <begin position="456"/>
        <end position="481"/>
    </location>
</feature>
<dbReference type="PANTHER" id="PTHR24035:SF109">
    <property type="entry name" value="PROTEIN DRAPER"/>
    <property type="match status" value="1"/>
</dbReference>
<feature type="transmembrane region" description="Helical" evidence="2">
    <location>
        <begin position="1580"/>
        <end position="1607"/>
    </location>
</feature>
<feature type="transmembrane region" description="Helical" evidence="2">
    <location>
        <begin position="381"/>
        <end position="406"/>
    </location>
</feature>
<feature type="transmembrane region" description="Helical" evidence="2">
    <location>
        <begin position="1527"/>
        <end position="1547"/>
    </location>
</feature>
<proteinExistence type="predicted"/>
<keyword evidence="5" id="KW-1185">Reference proteome</keyword>
<evidence type="ECO:0000256" key="2">
    <source>
        <dbReference type="SAM" id="Phobius"/>
    </source>
</evidence>
<dbReference type="GeneID" id="94289740"/>
<feature type="transmembrane region" description="Helical" evidence="2">
    <location>
        <begin position="1699"/>
        <end position="1719"/>
    </location>
</feature>
<dbReference type="Gene3D" id="1.20.1640.10">
    <property type="entry name" value="Multidrug efflux transporter AcrB transmembrane domain"/>
    <property type="match status" value="1"/>
</dbReference>
<feature type="transmembrane region" description="Helical" evidence="2">
    <location>
        <begin position="1664"/>
        <end position="1687"/>
    </location>
</feature>
<keyword evidence="2" id="KW-0472">Membrane</keyword>
<feature type="domain" description="EGF-like" evidence="3">
    <location>
        <begin position="1002"/>
        <end position="1035"/>
    </location>
</feature>
<keyword evidence="2" id="KW-0812">Transmembrane</keyword>
<feature type="transmembrane region" description="Helical" evidence="2">
    <location>
        <begin position="1628"/>
        <end position="1652"/>
    </location>
</feature>
<keyword evidence="1" id="KW-1015">Disulfide bond</keyword>
<name>A0A836IH66_9TRYP</name>
<comment type="caution">
    <text evidence="1">Lacks conserved residue(s) required for the propagation of feature annotation.</text>
</comment>
<feature type="transmembrane region" description="Helical" evidence="2">
    <location>
        <begin position="39"/>
        <end position="60"/>
    </location>
</feature>
<feature type="transmembrane region" description="Helical" evidence="2">
    <location>
        <begin position="842"/>
        <end position="863"/>
    </location>
</feature>
<feature type="transmembrane region" description="Helical" evidence="2">
    <location>
        <begin position="324"/>
        <end position="340"/>
    </location>
</feature>
<feature type="transmembrane region" description="Helical" evidence="2">
    <location>
        <begin position="427"/>
        <end position="444"/>
    </location>
</feature>
<feature type="disulfide bond" evidence="1">
    <location>
        <begin position="1171"/>
        <end position="1180"/>
    </location>
</feature>
<evidence type="ECO:0000259" key="3">
    <source>
        <dbReference type="PROSITE" id="PS50026"/>
    </source>
</evidence>
<sequence length="1733" mass="188969">MRIFSSKQKVYTTDSAPIDTSEDVGVEGKRYPTSLLGRLIVRYPALMLLTFSLPLAFFVIGCMRINSKMSYSLDDYQLRSSTDIRQSALKVKGVQDDWAVALSGSDWLAQSVNLTHPRAVIQDTVELRAMINLTALSDYAQAMGWSPEKRDTHSNMLHPSILDVYRSTEKRITQLEGYESVCFTNDLRNNEATKLYPTCAPVSSITQYTYPTWTGSEWIMDGAGSVHQLNYMQRLFANPSYGWFLDRNFSTLHQKSLHMRSQYTFASSRGESKSAYRARMKKFLPHAIDLVNTGGDDALPFVHFHFGGGSLQDILMEIAGEKEGYKVGVAALICFLLSWWHCRTFVVGLYTAAESVFAYMAAVGLYALIYGDLPLTTYSAIIWVMTFCMHGTLSFYDMFVYSGIMATKGRQNNLSVAQRLCFTMRRTVVGVWIADVLAIIIFAINTTSLFRSVEQFSVFMMIALLWNMYCVAVPTPALIVLHHLHFSNRRRNAQKQNDALNGELLRCQRSGHFVHVLEAVQDNIAEDEYAYSMNDDLVQKLISKSNGINTRGSSPIHFLRCQVRQGCEKLRAARKDFVEGLCRKRSEKNQVPSSSRKGGEGAGEYKLALQDFLEVGGVHPLEGGAGVGANGLPLYYNPRMVFPSDLIHIPAVYVERSEKCWGSMCDALGLRSRNSHGEVIPPRVLSLKSQGTTAGEVNAFADRWREVGTRMGLETTSSSRSAGLVPLAVRNAVRAQDPAMVVDPFIGAGSGKKNVDALAPDAAGASRRVTGGPSGLGLGKLRHRWAHRVDAPRTMCCGLFGPLANETPEQRMRRLMSREVKREGYSLFQRFLFRYYLPAIYFLRYALLALLLALFVTVCVLGSRVTSSGLPITLMVGQHNTVESFSAMSDTFSQRGDCTFCGPYYRSLHDYRSATSADVLACSPEHGTQMNLYSDSCGVCNGTNACADCAGTPKGEAVPDDCGGCTVPGSAESAKCTCPASRDCQYCEWALGQENVGGMSCTTACDASKCANKGKCNQYTGACDCNAGFTGDTCKACESWLLPIESNPDCTLECNAWMGSEDCNCDLSTGRCRSCPAGTRGYDCSKPALDCGAHGKFDRASGKCVCRNWWKGEFCNVSQACHGRGVLLPNSESPTGFRMCACVGHWRGNTCEVCDCRNGGMCNAVTGECECVGAFTGPRCETCTAGCTLHGTCPDVSTPDYSLWNIRTCISDACSEADVKEERMCTACRPKTLPLDAACNARTKKACMANPDCWWYEKWGKPARCGRARQSNDFTAMNCACNNPNVWSGAMCDTCNPPPGAKCLDEGSVLGCNGLLYTSVASVVGIDVCGACGGDGLCRGCDGVPGSGATYDLCGVCGGDNTCTSATAATPMYVEYLFDLTGVNQILNNAAWCDVVSSIATQIRLSDGAGSQTRTVLEDFLGDSEKEVTSLSDFYNFAKENGRLSEAVFRVNYANKPLQLLHIVYRVESKRANSHSTPTEVMDAYNWISEALIIPFKSLAQSNGIGLHYTSTFFQPALSKVGALQSLWFMVGIGLAVTFVFLLVYYVSLTTAVTATLVAAIACFGSLTACTIFHWEADAVLQVCISCTVPISVEYIVHFCSGYFDYLQTTTSHLFAREVKRWNAVQGALLRTAPAVCTSAMCVIFVSIMFAISSLMPSRRTAQISITLHLLVLLAGVLFTGAVAALGPRKTYRHWTISVALCGVCAFLAGLAVVIIFSLNGVLGPHGKKILTH</sequence>
<dbReference type="InterPro" id="IPR052108">
    <property type="entry name" value="MEGF/SIB"/>
</dbReference>
<dbReference type="PANTHER" id="PTHR24035">
    <property type="entry name" value="MULTIPLE EPIDERMAL GROWTH FACTOR-LIKE DOMAINS PROTEIN"/>
    <property type="match status" value="1"/>
</dbReference>
<dbReference type="CDD" id="cd00055">
    <property type="entry name" value="EGF_Lam"/>
    <property type="match status" value="1"/>
</dbReference>
<gene>
    <name evidence="4" type="ORF">JKF63_03663</name>
</gene>
<evidence type="ECO:0000313" key="5">
    <source>
        <dbReference type="Proteomes" id="UP000674318"/>
    </source>
</evidence>
<feature type="transmembrane region" description="Helical" evidence="2">
    <location>
        <begin position="347"/>
        <end position="369"/>
    </location>
</feature>
<dbReference type="OrthoDB" id="260818at2759"/>
<keyword evidence="2" id="KW-1133">Transmembrane helix</keyword>
<comment type="caution">
    <text evidence="4">The sequence shown here is derived from an EMBL/GenBank/DDBJ whole genome shotgun (WGS) entry which is preliminary data.</text>
</comment>
<organism evidence="4 5">
    <name type="scientific">Porcisia hertigi</name>
    <dbReference type="NCBI Taxonomy" id="2761500"/>
    <lineage>
        <taxon>Eukaryota</taxon>
        <taxon>Discoba</taxon>
        <taxon>Euglenozoa</taxon>
        <taxon>Kinetoplastea</taxon>
        <taxon>Metakinetoplastina</taxon>
        <taxon>Trypanosomatida</taxon>
        <taxon>Trypanosomatidae</taxon>
        <taxon>Leishmaniinae</taxon>
        <taxon>Porcisia</taxon>
    </lineage>
</organism>
<dbReference type="EMBL" id="JAFJZO010000028">
    <property type="protein sequence ID" value="KAG5500568.1"/>
    <property type="molecule type" value="Genomic_DNA"/>
</dbReference>
<dbReference type="InterPro" id="IPR000742">
    <property type="entry name" value="EGF"/>
</dbReference>
<evidence type="ECO:0000313" key="4">
    <source>
        <dbReference type="EMBL" id="KAG5500568.1"/>
    </source>
</evidence>
<keyword evidence="1" id="KW-0245">EGF-like domain</keyword>
<dbReference type="Proteomes" id="UP000674318">
    <property type="component" value="Chromosome 28"/>
</dbReference>